<accession>A0ABT8UT19</accession>
<proteinExistence type="predicted"/>
<name>A0ABT8UT19_9GAMM</name>
<sequence>MNNISLLKQLNKIEGLIVLALVDAFDGSILETIGDEFFNVDLAATEGVKLFSYQKKLMDEISPHDFLESVLMSTNYQYHIITPLETNHSVFLYAILDRDQTNLGYASYEIQRIQRNLNFYTY</sequence>
<organism evidence="1 2">
    <name type="scientific">Acinetobacter genomosp. 15BJ</name>
    <dbReference type="NCBI Taxonomy" id="106651"/>
    <lineage>
        <taxon>Bacteria</taxon>
        <taxon>Pseudomonadati</taxon>
        <taxon>Pseudomonadota</taxon>
        <taxon>Gammaproteobacteria</taxon>
        <taxon>Moraxellales</taxon>
        <taxon>Moraxellaceae</taxon>
        <taxon>Acinetobacter</taxon>
    </lineage>
</organism>
<dbReference type="EMBL" id="JAUMJH010000005">
    <property type="protein sequence ID" value="MDO3656173.1"/>
    <property type="molecule type" value="Genomic_DNA"/>
</dbReference>
<keyword evidence="2" id="KW-1185">Reference proteome</keyword>
<comment type="caution">
    <text evidence="1">The sequence shown here is derived from an EMBL/GenBank/DDBJ whole genome shotgun (WGS) entry which is preliminary data.</text>
</comment>
<protein>
    <submittedName>
        <fullName evidence="1">Roadblock/LC7 domain-containing protein</fullName>
    </submittedName>
</protein>
<dbReference type="RefSeq" id="WP_302897385.1">
    <property type="nucleotide sequence ID" value="NZ_JAUMJH010000005.1"/>
</dbReference>
<evidence type="ECO:0000313" key="2">
    <source>
        <dbReference type="Proteomes" id="UP001168902"/>
    </source>
</evidence>
<reference evidence="1 2" key="1">
    <citation type="submission" date="2023-07" db="EMBL/GenBank/DDBJ databases">
        <title>A novel proteolytic Acinetobacter species.</title>
        <authorList>
            <person name="Nemec A."/>
            <person name="Radolfova-Krizova L."/>
        </authorList>
    </citation>
    <scope>NUCLEOTIDE SEQUENCE [LARGE SCALE GENOMIC DNA]</scope>
    <source>
        <strain evidence="1 2">NIPH 1865</strain>
    </source>
</reference>
<gene>
    <name evidence="1" type="ORF">Q3V53_02965</name>
</gene>
<evidence type="ECO:0000313" key="1">
    <source>
        <dbReference type="EMBL" id="MDO3656173.1"/>
    </source>
</evidence>
<dbReference type="Proteomes" id="UP001168902">
    <property type="component" value="Unassembled WGS sequence"/>
</dbReference>